<feature type="region of interest" description="Disordered" evidence="1">
    <location>
        <begin position="1"/>
        <end position="46"/>
    </location>
</feature>
<proteinExistence type="predicted"/>
<sequence>MAVSNRAQQRPAPPAPMGGPPSHQQRSSACAGGATAQPRRAADRGRYNYCRPEKAKFEEVFPTITE</sequence>
<dbReference type="Proteomes" id="UP000054498">
    <property type="component" value="Unassembled WGS sequence"/>
</dbReference>
<evidence type="ECO:0000313" key="3">
    <source>
        <dbReference type="Proteomes" id="UP000054498"/>
    </source>
</evidence>
<dbReference type="AlphaFoldDB" id="A0A0D2MP03"/>
<keyword evidence="3" id="KW-1185">Reference proteome</keyword>
<dbReference type="GeneID" id="25738604"/>
<dbReference type="KEGG" id="mng:MNEG_5727"/>
<dbReference type="RefSeq" id="XP_013901251.1">
    <property type="nucleotide sequence ID" value="XM_014045797.1"/>
</dbReference>
<evidence type="ECO:0000313" key="2">
    <source>
        <dbReference type="EMBL" id="KIZ02232.1"/>
    </source>
</evidence>
<evidence type="ECO:0000256" key="1">
    <source>
        <dbReference type="SAM" id="MobiDB-lite"/>
    </source>
</evidence>
<dbReference type="EMBL" id="KK101092">
    <property type="protein sequence ID" value="KIZ02232.1"/>
    <property type="molecule type" value="Genomic_DNA"/>
</dbReference>
<accession>A0A0D2MP03</accession>
<organism evidence="2 3">
    <name type="scientific">Monoraphidium neglectum</name>
    <dbReference type="NCBI Taxonomy" id="145388"/>
    <lineage>
        <taxon>Eukaryota</taxon>
        <taxon>Viridiplantae</taxon>
        <taxon>Chlorophyta</taxon>
        <taxon>core chlorophytes</taxon>
        <taxon>Chlorophyceae</taxon>
        <taxon>CS clade</taxon>
        <taxon>Sphaeropleales</taxon>
        <taxon>Selenastraceae</taxon>
        <taxon>Monoraphidium</taxon>
    </lineage>
</organism>
<name>A0A0D2MP03_9CHLO</name>
<gene>
    <name evidence="2" type="ORF">MNEG_5727</name>
</gene>
<protein>
    <submittedName>
        <fullName evidence="2">Uncharacterized protein</fullName>
    </submittedName>
</protein>
<reference evidence="2 3" key="1">
    <citation type="journal article" date="2013" name="BMC Genomics">
        <title>Reconstruction of the lipid metabolism for the microalga Monoraphidium neglectum from its genome sequence reveals characteristics suitable for biofuel production.</title>
        <authorList>
            <person name="Bogen C."/>
            <person name="Al-Dilaimi A."/>
            <person name="Albersmeier A."/>
            <person name="Wichmann J."/>
            <person name="Grundmann M."/>
            <person name="Rupp O."/>
            <person name="Lauersen K.J."/>
            <person name="Blifernez-Klassen O."/>
            <person name="Kalinowski J."/>
            <person name="Goesmann A."/>
            <person name="Mussgnug J.H."/>
            <person name="Kruse O."/>
        </authorList>
    </citation>
    <scope>NUCLEOTIDE SEQUENCE [LARGE SCALE GENOMIC DNA]</scope>
    <source>
        <strain evidence="2 3">SAG 48.87</strain>
    </source>
</reference>